<accession>A0A643FJM9</accession>
<dbReference type="PANTHER" id="PTHR30033">
    <property type="entry name" value="FLAGELLAR HOOK-ASSOCIATED PROTEIN 1"/>
    <property type="match status" value="1"/>
</dbReference>
<dbReference type="Pfam" id="PF22638">
    <property type="entry name" value="FlgK_D1"/>
    <property type="match status" value="1"/>
</dbReference>
<keyword evidence="10" id="KW-0966">Cell projection</keyword>
<comment type="similarity">
    <text evidence="3">Belongs to the flagella basal body rod proteins family.</text>
</comment>
<dbReference type="InterPro" id="IPR010930">
    <property type="entry name" value="Flg_bb/hook_C_dom"/>
</dbReference>
<sequence length="638" mass="64990">MSLFSIGLSGLNTAQNALTTVGHNISNAATAGYSRQNTLIASAGGQLGAGGYYGQGSNATSVVRVYSDFLNTQLRNAQGASAQLSSYSDQISQIDNLLADQKGGLAPVMQSFFSAVQGVSNTPADPSARQALLNAGQTLTGQMRSVNNYFQQLQQGVNSQLQTSVTQVNTYAQQLAQLNSQITQATAASGGLPPNDLLDQRDQVASQLTQLIGAKVVVQDGGIYNVTIGNGQALVMGSNAFALKAVPSAADPSSTSIAYTLANGNTVEMPDSTITGGSVGGLLQYRSQTLDSAQNAIGRLSLAIGQAYNTQQGLGVDLTGQIGGNMFKLGAPVAIANTNNTGAAQVTASISNTATLTTSDYTLSYDGTNYNLVRASDNKTVATAPGAAATYPMTLSADGLNIQVSAPMAANDSFQIQPTRNVAASMDMAVTDPAKIAAAGPMLTTATAANAGTGTAKVTNVASGFSMPASAITATYNGAGYTFIDTSGNPVVPTASAPNPSGSGTDYTFNGITVTLAGAPKAGDSFTLTPNLAGVSDNSNALAMAKLQTTKTIGGISNFNDAYSQLVNDVGSKAQSISIASTSQDAITTQATSAQQAVSGVNMDEETVSMLRFQQLYQANARVLQTASTLFDAIIGLN</sequence>
<evidence type="ECO:0000259" key="8">
    <source>
        <dbReference type="Pfam" id="PF21158"/>
    </source>
</evidence>
<keyword evidence="10" id="KW-0969">Cilium</keyword>
<name>A0A643FJM9_9BURK</name>
<proteinExistence type="inferred from homology"/>
<evidence type="ECO:0000313" key="10">
    <source>
        <dbReference type="EMBL" id="QOT79691.1"/>
    </source>
</evidence>
<dbReference type="Proteomes" id="UP000397656">
    <property type="component" value="Chromosome 2"/>
</dbReference>
<evidence type="ECO:0000256" key="3">
    <source>
        <dbReference type="ARBA" id="ARBA00009677"/>
    </source>
</evidence>
<dbReference type="Pfam" id="PF21158">
    <property type="entry name" value="flgK_1st_1"/>
    <property type="match status" value="1"/>
</dbReference>
<protein>
    <recommendedName>
        <fullName evidence="4">Flagellar hook-associated protein 1</fullName>
    </recommendedName>
</protein>
<dbReference type="GO" id="GO:0044780">
    <property type="term" value="P:bacterial-type flagellum assembly"/>
    <property type="evidence" value="ECO:0007669"/>
    <property type="project" value="InterPro"/>
</dbReference>
<dbReference type="Pfam" id="PF06429">
    <property type="entry name" value="Flg_bbr_C"/>
    <property type="match status" value="1"/>
</dbReference>
<organism evidence="10 11">
    <name type="scientific">Cupriavidus basilensis</name>
    <dbReference type="NCBI Taxonomy" id="68895"/>
    <lineage>
        <taxon>Bacteria</taxon>
        <taxon>Pseudomonadati</taxon>
        <taxon>Pseudomonadota</taxon>
        <taxon>Betaproteobacteria</taxon>
        <taxon>Burkholderiales</taxon>
        <taxon>Burkholderiaceae</taxon>
        <taxon>Cupriavidus</taxon>
    </lineage>
</organism>
<evidence type="ECO:0000259" key="7">
    <source>
        <dbReference type="Pfam" id="PF06429"/>
    </source>
</evidence>
<feature type="domain" description="Flagellar hook-associated protein FlgK helical" evidence="9">
    <location>
        <begin position="91"/>
        <end position="327"/>
    </location>
</feature>
<evidence type="ECO:0000256" key="5">
    <source>
        <dbReference type="ARBA" id="ARBA00022525"/>
    </source>
</evidence>
<dbReference type="AlphaFoldDB" id="A0A643FJM9"/>
<keyword evidence="5" id="KW-0964">Secreted</keyword>
<dbReference type="GeneID" id="98405978"/>
<evidence type="ECO:0000313" key="11">
    <source>
        <dbReference type="Proteomes" id="UP000397656"/>
    </source>
</evidence>
<comment type="subcellular location">
    <subcellularLocation>
        <location evidence="1">Bacterial flagellum</location>
    </subcellularLocation>
    <subcellularLocation>
        <location evidence="2">Secreted</location>
    </subcellularLocation>
</comment>
<dbReference type="RefSeq" id="WP_150992462.1">
    <property type="nucleotide sequence ID" value="NZ_CP062804.1"/>
</dbReference>
<evidence type="ECO:0000256" key="6">
    <source>
        <dbReference type="ARBA" id="ARBA00023143"/>
    </source>
</evidence>
<dbReference type="EMBL" id="CP062804">
    <property type="protein sequence ID" value="QOT79691.1"/>
    <property type="molecule type" value="Genomic_DNA"/>
</dbReference>
<dbReference type="GO" id="GO:0005576">
    <property type="term" value="C:extracellular region"/>
    <property type="evidence" value="ECO:0007669"/>
    <property type="project" value="UniProtKB-SubCell"/>
</dbReference>
<dbReference type="InterPro" id="IPR053927">
    <property type="entry name" value="FlgK_helical"/>
</dbReference>
<keyword evidence="6" id="KW-0975">Bacterial flagellum</keyword>
<reference evidence="10 11" key="1">
    <citation type="submission" date="2020-10" db="EMBL/GenBank/DDBJ databases">
        <title>Complete genome sequence of Cupriavidus basilensis CCUG 49340T.</title>
        <authorList>
            <person name="Salva-Serra F."/>
            <person name="Donoso R.A."/>
            <person name="Cho K.H."/>
            <person name="Yoo J.A."/>
            <person name="Lee K."/>
            <person name="Yoon S.-H."/>
            <person name="Perez-Pantoja D."/>
            <person name="Moore E.R.B."/>
        </authorList>
    </citation>
    <scope>NUCLEOTIDE SEQUENCE [LARGE SCALE GENOMIC DNA]</scope>
    <source>
        <strain evidence="11">CCUG 49340</strain>
    </source>
</reference>
<evidence type="ECO:0000256" key="2">
    <source>
        <dbReference type="ARBA" id="ARBA00004613"/>
    </source>
</evidence>
<dbReference type="PANTHER" id="PTHR30033:SF1">
    <property type="entry name" value="FLAGELLAR HOOK-ASSOCIATED PROTEIN 1"/>
    <property type="match status" value="1"/>
</dbReference>
<feature type="domain" description="Flagellar hook-associated protein 1 D2-like" evidence="8">
    <location>
        <begin position="335"/>
        <end position="418"/>
    </location>
</feature>
<dbReference type="GO" id="GO:0009424">
    <property type="term" value="C:bacterial-type flagellum hook"/>
    <property type="evidence" value="ECO:0007669"/>
    <property type="project" value="InterPro"/>
</dbReference>
<gene>
    <name evidence="10" type="primary">flgK</name>
    <name evidence="10" type="ORF">F7R26_033980</name>
</gene>
<dbReference type="InterPro" id="IPR049119">
    <property type="entry name" value="FlgK_D2-like"/>
</dbReference>
<dbReference type="GO" id="GO:0005198">
    <property type="term" value="F:structural molecule activity"/>
    <property type="evidence" value="ECO:0007669"/>
    <property type="project" value="InterPro"/>
</dbReference>
<dbReference type="PRINTS" id="PR01005">
    <property type="entry name" value="FLGHOOKAP1"/>
</dbReference>
<dbReference type="SUPFAM" id="SSF64518">
    <property type="entry name" value="Phase 1 flagellin"/>
    <property type="match status" value="2"/>
</dbReference>
<dbReference type="InterPro" id="IPR002371">
    <property type="entry name" value="FlgK"/>
</dbReference>
<evidence type="ECO:0000256" key="4">
    <source>
        <dbReference type="ARBA" id="ARBA00016244"/>
    </source>
</evidence>
<evidence type="ECO:0000256" key="1">
    <source>
        <dbReference type="ARBA" id="ARBA00004365"/>
    </source>
</evidence>
<dbReference type="NCBIfam" id="TIGR02492">
    <property type="entry name" value="flgK_ends"/>
    <property type="match status" value="1"/>
</dbReference>
<evidence type="ECO:0000259" key="9">
    <source>
        <dbReference type="Pfam" id="PF22638"/>
    </source>
</evidence>
<feature type="domain" description="Flagellar basal-body/hook protein C-terminal" evidence="7">
    <location>
        <begin position="598"/>
        <end position="636"/>
    </location>
</feature>
<keyword evidence="10" id="KW-0282">Flagellum</keyword>